<evidence type="ECO:0000256" key="3">
    <source>
        <dbReference type="SAM" id="SignalP"/>
    </source>
</evidence>
<dbReference type="AlphaFoldDB" id="A0AA38UEY4"/>
<keyword evidence="3" id="KW-0732">Signal</keyword>
<dbReference type="InterPro" id="IPR052369">
    <property type="entry name" value="UG_Glycosaminoglycan_Hydrolase"/>
</dbReference>
<dbReference type="Proteomes" id="UP001163846">
    <property type="component" value="Unassembled WGS sequence"/>
</dbReference>
<protein>
    <submittedName>
        <fullName evidence="4">Glycoside hydrolase family 88 protein</fullName>
    </submittedName>
</protein>
<keyword evidence="5" id="KW-1185">Reference proteome</keyword>
<comment type="similarity">
    <text evidence="2">Belongs to the glycosyl hydrolase 88 family.</text>
</comment>
<dbReference type="GO" id="GO:0052757">
    <property type="term" value="F:chondroitin hydrolase activity"/>
    <property type="evidence" value="ECO:0007669"/>
    <property type="project" value="TreeGrafter"/>
</dbReference>
<evidence type="ECO:0000256" key="2">
    <source>
        <dbReference type="ARBA" id="ARBA00038358"/>
    </source>
</evidence>
<reference evidence="4" key="1">
    <citation type="submission" date="2022-08" db="EMBL/GenBank/DDBJ databases">
        <authorList>
            <consortium name="DOE Joint Genome Institute"/>
            <person name="Min B."/>
            <person name="Riley R."/>
            <person name="Sierra-Patev S."/>
            <person name="Naranjo-Ortiz M."/>
            <person name="Looney B."/>
            <person name="Konkel Z."/>
            <person name="Slot J.C."/>
            <person name="Sakamoto Y."/>
            <person name="Steenwyk J.L."/>
            <person name="Rokas A."/>
            <person name="Carro J."/>
            <person name="Camarero S."/>
            <person name="Ferreira P."/>
            <person name="Molpeceres G."/>
            <person name="Ruiz-Duenas F.J."/>
            <person name="Serrano A."/>
            <person name="Henrissat B."/>
            <person name="Drula E."/>
            <person name="Hughes K.W."/>
            <person name="Mata J.L."/>
            <person name="Ishikawa N.K."/>
            <person name="Vargas-Isla R."/>
            <person name="Ushijima S."/>
            <person name="Smith C.A."/>
            <person name="Ahrendt S."/>
            <person name="Andreopoulos W."/>
            <person name="He G."/>
            <person name="Labutti K."/>
            <person name="Lipzen A."/>
            <person name="Ng V."/>
            <person name="Sandor L."/>
            <person name="Barry K."/>
            <person name="Martinez A.T."/>
            <person name="Xiao Y."/>
            <person name="Gibbons J.G."/>
            <person name="Terashima K."/>
            <person name="Hibbett D.S."/>
            <person name="Grigoriev I.V."/>
        </authorList>
    </citation>
    <scope>NUCLEOTIDE SEQUENCE</scope>
    <source>
        <strain evidence="4">TFB9207</strain>
    </source>
</reference>
<feature type="signal peptide" evidence="3">
    <location>
        <begin position="1"/>
        <end position="18"/>
    </location>
</feature>
<dbReference type="GO" id="GO:0000272">
    <property type="term" value="P:polysaccharide catabolic process"/>
    <property type="evidence" value="ECO:0007669"/>
    <property type="project" value="TreeGrafter"/>
</dbReference>
<dbReference type="EMBL" id="MU806164">
    <property type="protein sequence ID" value="KAJ3838786.1"/>
    <property type="molecule type" value="Genomic_DNA"/>
</dbReference>
<name>A0AA38UEY4_9AGAR</name>
<dbReference type="PANTHER" id="PTHR36845:SF1">
    <property type="entry name" value="HYDROLASE, PUTATIVE (AFU_ORTHOLOGUE AFUA_7G05090)-RELATED"/>
    <property type="match status" value="1"/>
</dbReference>
<organism evidence="4 5">
    <name type="scientific">Lentinula raphanica</name>
    <dbReference type="NCBI Taxonomy" id="153919"/>
    <lineage>
        <taxon>Eukaryota</taxon>
        <taxon>Fungi</taxon>
        <taxon>Dikarya</taxon>
        <taxon>Basidiomycota</taxon>
        <taxon>Agaricomycotina</taxon>
        <taxon>Agaricomycetes</taxon>
        <taxon>Agaricomycetidae</taxon>
        <taxon>Agaricales</taxon>
        <taxon>Marasmiineae</taxon>
        <taxon>Omphalotaceae</taxon>
        <taxon>Lentinula</taxon>
    </lineage>
</organism>
<proteinExistence type="inferred from homology"/>
<dbReference type="InterPro" id="IPR012341">
    <property type="entry name" value="6hp_glycosidase-like_sf"/>
</dbReference>
<gene>
    <name evidence="4" type="ORF">F5878DRAFT_536799</name>
</gene>
<feature type="chain" id="PRO_5041230758" evidence="3">
    <location>
        <begin position="19"/>
        <end position="466"/>
    </location>
</feature>
<dbReference type="PANTHER" id="PTHR36845">
    <property type="entry name" value="HYDROLASE, PUTATIVE (AFU_ORTHOLOGUE AFUA_7G05090)-RELATED"/>
    <property type="match status" value="1"/>
</dbReference>
<dbReference type="SUPFAM" id="SSF48208">
    <property type="entry name" value="Six-hairpin glycosidases"/>
    <property type="match status" value="1"/>
</dbReference>
<dbReference type="InterPro" id="IPR008928">
    <property type="entry name" value="6-hairpin_glycosidase_sf"/>
</dbReference>
<evidence type="ECO:0000256" key="1">
    <source>
        <dbReference type="ARBA" id="ARBA00022801"/>
    </source>
</evidence>
<dbReference type="Gene3D" id="1.50.10.10">
    <property type="match status" value="1"/>
</dbReference>
<evidence type="ECO:0000313" key="5">
    <source>
        <dbReference type="Proteomes" id="UP001163846"/>
    </source>
</evidence>
<evidence type="ECO:0000313" key="4">
    <source>
        <dbReference type="EMBL" id="KAJ3838786.1"/>
    </source>
</evidence>
<accession>A0AA38UEY4</accession>
<comment type="caution">
    <text evidence="4">The sequence shown here is derived from an EMBL/GenBank/DDBJ whole genome shotgun (WGS) entry which is preliminary data.</text>
</comment>
<keyword evidence="1 4" id="KW-0378">Hydrolase</keyword>
<sequence length="466" mass="51318">MLFIYQLFVLLCFSRTNASTTIPDQLFSSLIPQKIVNTSNSLPSPIQYPQYTTTWNVSNPGTWLDFIPDTWTSGFFPASLYALNTRKNLCGATDTNALGAADWVELGRSTSTGLISLEHNNTNLQHDVGFVSFPFAQELLINPQNETAIQAVNAFATDLAARFSSIVGCTRSWDTEDPTDFTVIIDNMMNLEVLWTSYALTGNTTLIDIANSHANTTMINHFRADGSTWHVVEYNSTTGEVIRKRTSQGYSDSRHVFIFVSSFTHHRYTWSRGQAWALYGFANMYNHTNNTDFLQTAQRAATYFLEHIPSDGIVPWDFDAPTTPAPRPADSSAATIAANGLLLLAQLDPANATNWSNAAIQILHNVTTLAWNSSWQSLLSNGTVNWPANNFLTGIVYGDYYYITAANMLVQMGLVGCNGTATSSSTSTSTNPTGSSASNRASLAQRSSWDIVLYTIVILPLIILLR</sequence>